<evidence type="ECO:0000313" key="9">
    <source>
        <dbReference type="EMBL" id="KDQ57179.1"/>
    </source>
</evidence>
<sequence length="484" mass="52091">MVLCTPTSQPKQLKCTTLPIFSVNNIYSRAFHLSWLGFFVAFFSWFAFAPLIPESIKSDLKLTPEQIGNSNVVSLVSTLLVRLVVGPLVDRYGPCKVMASLLVLGGIPSGLAGTVTTANGLYVIRFFISILGGTFVTCQVWTTAFFDKGVVGRANALAAGWDNAGGGVTFIVMIALYNRLSADGLSKHVAWRVAFAIVPVPILLGTAALIMIFGTDHPAGSWTDRFEVPVLRRHQLPISKYLVRESSKGESEVWTESATRSDDSHVRFSEISEPRDIGLISFLDMAMNEPPTWGVVARVIRSPVTWLPTLGYLTTFGYSLAIDVNLATVLFSLFHSKNFGQTKASNFTAIFGMLNIFTRPLGGYVGDFVYRYRGVPGKKHLTIVCGVFQGLASIALGLYIDGSPNPSLVVIIVIIVFTAIFNEMGNGANFALSGIVGAAGNVGGVLFAIIFRFQPAPAGTPFWISGALALAVNLLVLVIPVPAL</sequence>
<dbReference type="OrthoDB" id="434240at2759"/>
<keyword evidence="8" id="KW-1003">Cell membrane</keyword>
<dbReference type="Proteomes" id="UP000027265">
    <property type="component" value="Unassembled WGS sequence"/>
</dbReference>
<keyword evidence="3 8" id="KW-0813">Transport</keyword>
<feature type="transmembrane region" description="Helical" evidence="8">
    <location>
        <begin position="310"/>
        <end position="335"/>
    </location>
</feature>
<dbReference type="InterPro" id="IPR004737">
    <property type="entry name" value="NO3_transporter_NarK/NarU-like"/>
</dbReference>
<evidence type="ECO:0000313" key="10">
    <source>
        <dbReference type="Proteomes" id="UP000027265"/>
    </source>
</evidence>
<keyword evidence="7 8" id="KW-0472">Membrane</keyword>
<dbReference type="STRING" id="933084.A0A067PQY8"/>
<dbReference type="InterPro" id="IPR036259">
    <property type="entry name" value="MFS_trans_sf"/>
</dbReference>
<evidence type="ECO:0000256" key="4">
    <source>
        <dbReference type="ARBA" id="ARBA00022692"/>
    </source>
</evidence>
<evidence type="ECO:0000256" key="6">
    <source>
        <dbReference type="ARBA" id="ARBA00023063"/>
    </source>
</evidence>
<feature type="transmembrane region" description="Helical" evidence="8">
    <location>
        <begin position="381"/>
        <end position="400"/>
    </location>
</feature>
<keyword evidence="4 8" id="KW-0812">Transmembrane</keyword>
<evidence type="ECO:0000256" key="8">
    <source>
        <dbReference type="RuleBase" id="RU366033"/>
    </source>
</evidence>
<keyword evidence="10" id="KW-1185">Reference proteome</keyword>
<keyword evidence="5 8" id="KW-1133">Transmembrane helix</keyword>
<dbReference type="EMBL" id="KL197720">
    <property type="protein sequence ID" value="KDQ57179.1"/>
    <property type="molecule type" value="Genomic_DNA"/>
</dbReference>
<dbReference type="GO" id="GO:0005886">
    <property type="term" value="C:plasma membrane"/>
    <property type="evidence" value="ECO:0007669"/>
    <property type="project" value="UniProtKB-SubCell"/>
</dbReference>
<gene>
    <name evidence="9" type="ORF">JAAARDRAFT_58646</name>
</gene>
<evidence type="ECO:0000256" key="3">
    <source>
        <dbReference type="ARBA" id="ARBA00022448"/>
    </source>
</evidence>
<dbReference type="InterPro" id="IPR044772">
    <property type="entry name" value="NO3_transporter"/>
</dbReference>
<evidence type="ECO:0000256" key="5">
    <source>
        <dbReference type="ARBA" id="ARBA00022989"/>
    </source>
</evidence>
<dbReference type="InParanoid" id="A0A067PQY8"/>
<evidence type="ECO:0000256" key="7">
    <source>
        <dbReference type="ARBA" id="ARBA00023136"/>
    </source>
</evidence>
<protein>
    <recommendedName>
        <fullName evidence="8">Nitrate/nitrite transporter</fullName>
    </recommendedName>
</protein>
<dbReference type="Gene3D" id="1.20.1250.20">
    <property type="entry name" value="MFS general substrate transporter like domains"/>
    <property type="match status" value="2"/>
</dbReference>
<feature type="transmembrane region" description="Helical" evidence="8">
    <location>
        <begin position="462"/>
        <end position="483"/>
    </location>
</feature>
<dbReference type="SUPFAM" id="SSF103473">
    <property type="entry name" value="MFS general substrate transporter"/>
    <property type="match status" value="1"/>
</dbReference>
<evidence type="ECO:0000256" key="1">
    <source>
        <dbReference type="ARBA" id="ARBA00004141"/>
    </source>
</evidence>
<feature type="transmembrane region" description="Helical" evidence="8">
    <location>
        <begin position="158"/>
        <end position="177"/>
    </location>
</feature>
<dbReference type="NCBIfam" id="TIGR00886">
    <property type="entry name" value="2A0108"/>
    <property type="match status" value="1"/>
</dbReference>
<dbReference type="AlphaFoldDB" id="A0A067PQY8"/>
<feature type="transmembrane region" description="Helical" evidence="8">
    <location>
        <begin position="122"/>
        <end position="146"/>
    </location>
</feature>
<dbReference type="GO" id="GO:0042128">
    <property type="term" value="P:nitrate assimilation"/>
    <property type="evidence" value="ECO:0007669"/>
    <property type="project" value="UniProtKB-UniRule"/>
</dbReference>
<dbReference type="GO" id="GO:0015113">
    <property type="term" value="F:nitrite transmembrane transporter activity"/>
    <property type="evidence" value="ECO:0007669"/>
    <property type="project" value="InterPro"/>
</dbReference>
<accession>A0A067PQY8</accession>
<comment type="similarity">
    <text evidence="2 8">Belongs to the major facilitator superfamily. Nitrate/nitrite porter (TC 2.A.1.8) family.</text>
</comment>
<feature type="transmembrane region" description="Helical" evidence="8">
    <location>
        <begin position="430"/>
        <end position="450"/>
    </location>
</feature>
<keyword evidence="6 8" id="KW-0534">Nitrate assimilation</keyword>
<feature type="transmembrane region" description="Helical" evidence="8">
    <location>
        <begin position="406"/>
        <end position="423"/>
    </location>
</feature>
<dbReference type="InterPro" id="IPR011701">
    <property type="entry name" value="MFS"/>
</dbReference>
<dbReference type="PANTHER" id="PTHR23515">
    <property type="entry name" value="HIGH-AFFINITY NITRATE TRANSPORTER 2.3"/>
    <property type="match status" value="1"/>
</dbReference>
<evidence type="ECO:0000256" key="2">
    <source>
        <dbReference type="ARBA" id="ARBA00008432"/>
    </source>
</evidence>
<proteinExistence type="inferred from homology"/>
<name>A0A067PQY8_9AGAM</name>
<feature type="transmembrane region" description="Helical" evidence="8">
    <location>
        <begin position="72"/>
        <end position="90"/>
    </location>
</feature>
<reference evidence="10" key="1">
    <citation type="journal article" date="2014" name="Proc. Natl. Acad. Sci. U.S.A.">
        <title>Extensive sampling of basidiomycete genomes demonstrates inadequacy of the white-rot/brown-rot paradigm for wood decay fungi.</title>
        <authorList>
            <person name="Riley R."/>
            <person name="Salamov A.A."/>
            <person name="Brown D.W."/>
            <person name="Nagy L.G."/>
            <person name="Floudas D."/>
            <person name="Held B.W."/>
            <person name="Levasseur A."/>
            <person name="Lombard V."/>
            <person name="Morin E."/>
            <person name="Otillar R."/>
            <person name="Lindquist E.A."/>
            <person name="Sun H."/>
            <person name="LaButti K.M."/>
            <person name="Schmutz J."/>
            <person name="Jabbour D."/>
            <person name="Luo H."/>
            <person name="Baker S.E."/>
            <person name="Pisabarro A.G."/>
            <person name="Walton J.D."/>
            <person name="Blanchette R.A."/>
            <person name="Henrissat B."/>
            <person name="Martin F."/>
            <person name="Cullen D."/>
            <person name="Hibbett D.S."/>
            <person name="Grigoriev I.V."/>
        </authorList>
    </citation>
    <scope>NUCLEOTIDE SEQUENCE [LARGE SCALE GENOMIC DNA]</scope>
    <source>
        <strain evidence="10">MUCL 33604</strain>
    </source>
</reference>
<feature type="transmembrane region" description="Helical" evidence="8">
    <location>
        <begin position="33"/>
        <end position="52"/>
    </location>
</feature>
<comment type="subcellular location">
    <subcellularLocation>
        <location evidence="8">Cell membrane</location>
        <topology evidence="8">Multi-pass membrane protein</topology>
    </subcellularLocation>
    <subcellularLocation>
        <location evidence="1">Membrane</location>
        <topology evidence="1">Multi-pass membrane protein</topology>
    </subcellularLocation>
</comment>
<dbReference type="Pfam" id="PF07690">
    <property type="entry name" value="MFS_1"/>
    <property type="match status" value="1"/>
</dbReference>
<dbReference type="HOGENOM" id="CLU_024204_1_1_1"/>
<organism evidence="9 10">
    <name type="scientific">Jaapia argillacea MUCL 33604</name>
    <dbReference type="NCBI Taxonomy" id="933084"/>
    <lineage>
        <taxon>Eukaryota</taxon>
        <taxon>Fungi</taxon>
        <taxon>Dikarya</taxon>
        <taxon>Basidiomycota</taxon>
        <taxon>Agaricomycotina</taxon>
        <taxon>Agaricomycetes</taxon>
        <taxon>Agaricomycetidae</taxon>
        <taxon>Jaapiales</taxon>
        <taxon>Jaapiaceae</taxon>
        <taxon>Jaapia</taxon>
    </lineage>
</organism>
<dbReference type="GO" id="GO:0015112">
    <property type="term" value="F:nitrate transmembrane transporter activity"/>
    <property type="evidence" value="ECO:0007669"/>
    <property type="project" value="UniProtKB-UniRule"/>
</dbReference>
<feature type="transmembrane region" description="Helical" evidence="8">
    <location>
        <begin position="189"/>
        <end position="213"/>
    </location>
</feature>